<reference evidence="1 2" key="1">
    <citation type="submission" date="2018-08" db="EMBL/GenBank/DDBJ databases">
        <title>A genome reference for cultivated species of the human gut microbiota.</title>
        <authorList>
            <person name="Zou Y."/>
            <person name="Xue W."/>
            <person name="Luo G."/>
        </authorList>
    </citation>
    <scope>NUCLEOTIDE SEQUENCE [LARGE SCALE GENOMIC DNA]</scope>
    <source>
        <strain evidence="1 2">AF48-16</strain>
    </source>
</reference>
<organism evidence="1 2">
    <name type="scientific">Enterococcus casseliflavus</name>
    <name type="common">Enterococcus flavescens</name>
    <dbReference type="NCBI Taxonomy" id="37734"/>
    <lineage>
        <taxon>Bacteria</taxon>
        <taxon>Bacillati</taxon>
        <taxon>Bacillota</taxon>
        <taxon>Bacilli</taxon>
        <taxon>Lactobacillales</taxon>
        <taxon>Enterococcaceae</taxon>
        <taxon>Enterococcus</taxon>
    </lineage>
</organism>
<accession>A0A415EM76</accession>
<evidence type="ECO:0000313" key="1">
    <source>
        <dbReference type="EMBL" id="RHK03124.1"/>
    </source>
</evidence>
<dbReference type="AlphaFoldDB" id="A0A415EM76"/>
<comment type="caution">
    <text evidence="1">The sequence shown here is derived from an EMBL/GenBank/DDBJ whole genome shotgun (WGS) entry which is preliminary data.</text>
</comment>
<sequence length="91" mass="10811">MNYLGLVDQLISISSDDQDLTSLSFAKEGLKKEKVNQFSEPDAQKKFVYYLRPYFIFRLYPSVYETGQWLRLTFDDYLRGINKELKRKGKD</sequence>
<evidence type="ECO:0000313" key="2">
    <source>
        <dbReference type="Proteomes" id="UP000286288"/>
    </source>
</evidence>
<gene>
    <name evidence="1" type="ORF">DW084_17545</name>
</gene>
<name>A0A415EM76_ENTCA</name>
<dbReference type="EMBL" id="QRMZ01000038">
    <property type="protein sequence ID" value="RHK03124.1"/>
    <property type="molecule type" value="Genomic_DNA"/>
</dbReference>
<protein>
    <submittedName>
        <fullName evidence="1">Uncharacterized protein</fullName>
    </submittedName>
</protein>
<dbReference type="Proteomes" id="UP000286288">
    <property type="component" value="Unassembled WGS sequence"/>
</dbReference>
<proteinExistence type="predicted"/>